<reference evidence="3" key="2">
    <citation type="submission" date="2015-01" db="EMBL/GenBank/DDBJ databases">
        <title>Evolutionary Origins and Diversification of the Mycorrhizal Mutualists.</title>
        <authorList>
            <consortium name="DOE Joint Genome Institute"/>
            <consortium name="Mycorrhizal Genomics Consortium"/>
            <person name="Kohler A."/>
            <person name="Kuo A."/>
            <person name="Nagy L.G."/>
            <person name="Floudas D."/>
            <person name="Copeland A."/>
            <person name="Barry K.W."/>
            <person name="Cichocki N."/>
            <person name="Veneault-Fourrey C."/>
            <person name="LaButti K."/>
            <person name="Lindquist E.A."/>
            <person name="Lipzen A."/>
            <person name="Lundell T."/>
            <person name="Morin E."/>
            <person name="Murat C."/>
            <person name="Riley R."/>
            <person name="Ohm R."/>
            <person name="Sun H."/>
            <person name="Tunlid A."/>
            <person name="Henrissat B."/>
            <person name="Grigoriev I.V."/>
            <person name="Hibbett D.S."/>
            <person name="Martin F."/>
        </authorList>
    </citation>
    <scope>NUCLEOTIDE SEQUENCE [LARGE SCALE GENOMIC DNA]</scope>
    <source>
        <strain evidence="3">F 1598</strain>
    </source>
</reference>
<dbReference type="InParanoid" id="A0A0C3GH94"/>
<evidence type="ECO:0000256" key="1">
    <source>
        <dbReference type="SAM" id="MobiDB-lite"/>
    </source>
</evidence>
<evidence type="ECO:0000313" key="2">
    <source>
        <dbReference type="EMBL" id="KIM91024.1"/>
    </source>
</evidence>
<accession>A0A0C3GH94</accession>
<protein>
    <submittedName>
        <fullName evidence="2">Uncharacterized protein</fullName>
    </submittedName>
</protein>
<keyword evidence="3" id="KW-1185">Reference proteome</keyword>
<sequence length="285" mass="31677">MTSLPSFIELMVTLGIDNRAIVPESRSRQSSHSRSSSNSSSASSPRLFSISSTSRQAHKTQSIPSFRELEPDRRTGQNRHRVARYSPYSFGHSDGRRESLPYIAAHGAELERPLCLLSTSPNSSGLTPLSPGRRHIPPQLENVPAYSEDPSAFYSENKADTPISSYVRRKTPQTSPISPAFPRYFFHQDKDENLPIPSPSMMPFLLPTLPSIHPKDITPFSTPFSDAGSDRESSTGNSPSLPSEPLPETMEVEPHHPRSHHTGLRLSAPHRLNIEHHQSRHVSPI</sequence>
<dbReference type="Proteomes" id="UP000054166">
    <property type="component" value="Unassembled WGS sequence"/>
</dbReference>
<gene>
    <name evidence="2" type="ORF">PILCRDRAFT_1245</name>
</gene>
<evidence type="ECO:0000313" key="3">
    <source>
        <dbReference type="Proteomes" id="UP000054166"/>
    </source>
</evidence>
<feature type="region of interest" description="Disordered" evidence="1">
    <location>
        <begin position="216"/>
        <end position="263"/>
    </location>
</feature>
<reference evidence="2 3" key="1">
    <citation type="submission" date="2014-04" db="EMBL/GenBank/DDBJ databases">
        <authorList>
            <consortium name="DOE Joint Genome Institute"/>
            <person name="Kuo A."/>
            <person name="Tarkka M."/>
            <person name="Buscot F."/>
            <person name="Kohler A."/>
            <person name="Nagy L.G."/>
            <person name="Floudas D."/>
            <person name="Copeland A."/>
            <person name="Barry K.W."/>
            <person name="Cichocki N."/>
            <person name="Veneault-Fourrey C."/>
            <person name="LaButti K."/>
            <person name="Lindquist E.A."/>
            <person name="Lipzen A."/>
            <person name="Lundell T."/>
            <person name="Morin E."/>
            <person name="Murat C."/>
            <person name="Sun H."/>
            <person name="Tunlid A."/>
            <person name="Henrissat B."/>
            <person name="Grigoriev I.V."/>
            <person name="Hibbett D.S."/>
            <person name="Martin F."/>
            <person name="Nordberg H.P."/>
            <person name="Cantor M.N."/>
            <person name="Hua S.X."/>
        </authorList>
    </citation>
    <scope>NUCLEOTIDE SEQUENCE [LARGE SCALE GENOMIC DNA]</scope>
    <source>
        <strain evidence="2 3">F 1598</strain>
    </source>
</reference>
<proteinExistence type="predicted"/>
<name>A0A0C3GH94_PILCF</name>
<dbReference type="AlphaFoldDB" id="A0A0C3GH94"/>
<dbReference type="STRING" id="765440.A0A0C3GH94"/>
<feature type="compositionally biased region" description="Polar residues" evidence="1">
    <location>
        <begin position="53"/>
        <end position="64"/>
    </location>
</feature>
<dbReference type="HOGENOM" id="CLU_087970_0_0_1"/>
<feature type="compositionally biased region" description="Low complexity" evidence="1">
    <location>
        <begin position="28"/>
        <end position="52"/>
    </location>
</feature>
<organism evidence="2 3">
    <name type="scientific">Piloderma croceum (strain F 1598)</name>
    <dbReference type="NCBI Taxonomy" id="765440"/>
    <lineage>
        <taxon>Eukaryota</taxon>
        <taxon>Fungi</taxon>
        <taxon>Dikarya</taxon>
        <taxon>Basidiomycota</taxon>
        <taxon>Agaricomycotina</taxon>
        <taxon>Agaricomycetes</taxon>
        <taxon>Agaricomycetidae</taxon>
        <taxon>Atheliales</taxon>
        <taxon>Atheliaceae</taxon>
        <taxon>Piloderma</taxon>
    </lineage>
</organism>
<dbReference type="OrthoDB" id="3233824at2759"/>
<dbReference type="EMBL" id="KN832972">
    <property type="protein sequence ID" value="KIM91024.1"/>
    <property type="molecule type" value="Genomic_DNA"/>
</dbReference>
<feature type="compositionally biased region" description="Low complexity" evidence="1">
    <location>
        <begin position="238"/>
        <end position="248"/>
    </location>
</feature>
<feature type="region of interest" description="Disordered" evidence="1">
    <location>
        <begin position="19"/>
        <end position="90"/>
    </location>
</feature>